<dbReference type="GO" id="GO:0016020">
    <property type="term" value="C:membrane"/>
    <property type="evidence" value="ECO:0007669"/>
    <property type="project" value="InterPro"/>
</dbReference>
<dbReference type="PANTHER" id="PTHR33747:SF1">
    <property type="entry name" value="ADENYLATE CYCLASE-ASSOCIATED CAP C-TERMINAL DOMAIN-CONTAINING PROTEIN"/>
    <property type="match status" value="1"/>
</dbReference>
<dbReference type="AlphaFoldDB" id="A0A3D0ZR61"/>
<evidence type="ECO:0000259" key="2">
    <source>
        <dbReference type="Pfam" id="PF07516"/>
    </source>
</evidence>
<evidence type="ECO:0000256" key="1">
    <source>
        <dbReference type="ARBA" id="ARBA00022490"/>
    </source>
</evidence>
<evidence type="ECO:0000313" key="3">
    <source>
        <dbReference type="EMBL" id="HCC42699.1"/>
    </source>
</evidence>
<dbReference type="Pfam" id="PF02810">
    <property type="entry name" value="SEC-C"/>
    <property type="match status" value="1"/>
</dbReference>
<dbReference type="SUPFAM" id="SSF81886">
    <property type="entry name" value="Helical scaffold and wing domains of SecA"/>
    <property type="match status" value="1"/>
</dbReference>
<dbReference type="Pfam" id="PF07516">
    <property type="entry name" value="SecA_SW"/>
    <property type="match status" value="1"/>
</dbReference>
<organism evidence="3 4">
    <name type="scientific">candidate division WWE3 bacterium</name>
    <dbReference type="NCBI Taxonomy" id="2053526"/>
    <lineage>
        <taxon>Bacteria</taxon>
        <taxon>Katanobacteria</taxon>
    </lineage>
</organism>
<reference evidence="3 4" key="1">
    <citation type="journal article" date="2018" name="Nat. Biotechnol.">
        <title>A standardized bacterial taxonomy based on genome phylogeny substantially revises the tree of life.</title>
        <authorList>
            <person name="Parks D.H."/>
            <person name="Chuvochina M."/>
            <person name="Waite D.W."/>
            <person name="Rinke C."/>
            <person name="Skarshewski A."/>
            <person name="Chaumeil P.A."/>
            <person name="Hugenholtz P."/>
        </authorList>
    </citation>
    <scope>NUCLEOTIDE SEQUENCE [LARGE SCALE GENOMIC DNA]</scope>
    <source>
        <strain evidence="3">UBA11701</strain>
    </source>
</reference>
<gene>
    <name evidence="3" type="ORF">DEP93_04530</name>
</gene>
<keyword evidence="1" id="KW-0963">Cytoplasm</keyword>
<dbReference type="PANTHER" id="PTHR33747">
    <property type="entry name" value="UPF0225 PROTEIN SCO1677"/>
    <property type="match status" value="1"/>
</dbReference>
<dbReference type="InterPro" id="IPR036266">
    <property type="entry name" value="SecA_Wing/Scaffold_sf"/>
</dbReference>
<comment type="caution">
    <text evidence="3">The sequence shown here is derived from an EMBL/GenBank/DDBJ whole genome shotgun (WGS) entry which is preliminary data.</text>
</comment>
<name>A0A3D0ZR61_UNCKA</name>
<dbReference type="InterPro" id="IPR011116">
    <property type="entry name" value="SecA_Wing/Scaffold"/>
</dbReference>
<feature type="non-terminal residue" evidence="3">
    <location>
        <position position="1"/>
    </location>
</feature>
<feature type="domain" description="SecA Wing/Scaffold" evidence="2">
    <location>
        <begin position="1"/>
        <end position="50"/>
    </location>
</feature>
<dbReference type="Gene3D" id="3.10.450.50">
    <property type="match status" value="1"/>
</dbReference>
<accession>A0A3D0ZR61</accession>
<dbReference type="Proteomes" id="UP000263336">
    <property type="component" value="Unassembled WGS sequence"/>
</dbReference>
<dbReference type="InterPro" id="IPR004027">
    <property type="entry name" value="SEC_C_motif"/>
</dbReference>
<sequence>LVDMDQVRDGIGLRGYAQRDPMVEYKKEGHERFEILLGRIYSFVGERLSKASKDTVVRAVSAEDALVSRLNYRHGELETGVSEEAAGNQAPRVVDQMGRVLKVEQILSGKVKVGRNDPCPCGSGKKYKFCHGQNLR</sequence>
<evidence type="ECO:0000313" key="4">
    <source>
        <dbReference type="Proteomes" id="UP000263336"/>
    </source>
</evidence>
<dbReference type="EMBL" id="DOZN01000030">
    <property type="protein sequence ID" value="HCC42699.1"/>
    <property type="molecule type" value="Genomic_DNA"/>
</dbReference>
<proteinExistence type="predicted"/>
<protein>
    <submittedName>
        <fullName evidence="3">Preprotein translocase subunit SecA</fullName>
    </submittedName>
</protein>
<dbReference type="GO" id="GO:0017038">
    <property type="term" value="P:protein import"/>
    <property type="evidence" value="ECO:0007669"/>
    <property type="project" value="InterPro"/>
</dbReference>